<keyword evidence="1" id="KW-1133">Transmembrane helix</keyword>
<proteinExistence type="predicted"/>
<dbReference type="InterPro" id="IPR008983">
    <property type="entry name" value="Tumour_necrosis_fac-like_dom"/>
</dbReference>
<dbReference type="InterPro" id="IPR042338">
    <property type="entry name" value="TNFSF4"/>
</dbReference>
<dbReference type="GO" id="GO:0006954">
    <property type="term" value="P:inflammatory response"/>
    <property type="evidence" value="ECO:0007669"/>
    <property type="project" value="TreeGrafter"/>
</dbReference>
<dbReference type="GO" id="GO:0005615">
    <property type="term" value="C:extracellular space"/>
    <property type="evidence" value="ECO:0007669"/>
    <property type="project" value="TreeGrafter"/>
</dbReference>
<evidence type="ECO:0000313" key="3">
    <source>
        <dbReference type="Proteomes" id="UP000198323"/>
    </source>
</evidence>
<dbReference type="PANTHER" id="PTHR17534:SF4">
    <property type="entry name" value="TUMOR NECROSIS FACTOR LIGAND SUPERFAMILY MEMBER 4"/>
    <property type="match status" value="1"/>
</dbReference>
<dbReference type="Proteomes" id="UP000198323">
    <property type="component" value="Unassembled WGS sequence"/>
</dbReference>
<dbReference type="SUPFAM" id="SSF49842">
    <property type="entry name" value="TNF-like"/>
    <property type="match status" value="1"/>
</dbReference>
<dbReference type="EMBL" id="MCFN01000500">
    <property type="protein sequence ID" value="OXB57987.1"/>
    <property type="molecule type" value="Genomic_DNA"/>
</dbReference>
<dbReference type="OrthoDB" id="9424588at2759"/>
<keyword evidence="1" id="KW-0472">Membrane</keyword>
<dbReference type="GO" id="GO:0001819">
    <property type="term" value="P:positive regulation of cytokine production"/>
    <property type="evidence" value="ECO:0007669"/>
    <property type="project" value="TreeGrafter"/>
</dbReference>
<evidence type="ECO:0008006" key="4">
    <source>
        <dbReference type="Google" id="ProtNLM"/>
    </source>
</evidence>
<evidence type="ECO:0000256" key="1">
    <source>
        <dbReference type="SAM" id="Phobius"/>
    </source>
</evidence>
<keyword evidence="3" id="KW-1185">Reference proteome</keyword>
<organism evidence="2 3">
    <name type="scientific">Callipepla squamata</name>
    <name type="common">Scaled quail</name>
    <dbReference type="NCBI Taxonomy" id="9009"/>
    <lineage>
        <taxon>Eukaryota</taxon>
        <taxon>Metazoa</taxon>
        <taxon>Chordata</taxon>
        <taxon>Craniata</taxon>
        <taxon>Vertebrata</taxon>
        <taxon>Euteleostomi</taxon>
        <taxon>Archelosauria</taxon>
        <taxon>Archosauria</taxon>
        <taxon>Dinosauria</taxon>
        <taxon>Saurischia</taxon>
        <taxon>Theropoda</taxon>
        <taxon>Coelurosauria</taxon>
        <taxon>Aves</taxon>
        <taxon>Neognathae</taxon>
        <taxon>Galloanserae</taxon>
        <taxon>Galliformes</taxon>
        <taxon>Odontophoridae</taxon>
        <taxon>Callipepla</taxon>
    </lineage>
</organism>
<name>A0A226MRS2_CALSU</name>
<dbReference type="GO" id="GO:0032813">
    <property type="term" value="F:tumor necrosis factor receptor superfamily binding"/>
    <property type="evidence" value="ECO:0007669"/>
    <property type="project" value="TreeGrafter"/>
</dbReference>
<keyword evidence="1" id="KW-0812">Transmembrane</keyword>
<accession>A0A226MRS2</accession>
<gene>
    <name evidence="2" type="ORF">ASZ78_011797</name>
</gene>
<dbReference type="PANTHER" id="PTHR17534">
    <property type="entry name" value="OX40 LIGAND"/>
    <property type="match status" value="1"/>
</dbReference>
<comment type="caution">
    <text evidence="2">The sequence shown here is derived from an EMBL/GenBank/DDBJ whole genome shotgun (WGS) entry which is preliminary data.</text>
</comment>
<dbReference type="AlphaFoldDB" id="A0A226MRS2"/>
<protein>
    <recommendedName>
        <fullName evidence="4">TNF family profile domain-containing protein</fullName>
    </recommendedName>
</protein>
<feature type="transmembrane region" description="Helical" evidence="1">
    <location>
        <begin position="73"/>
        <end position="94"/>
    </location>
</feature>
<sequence>MFEWTGAPIISSALCSTGPSVLPITALLAEMEGKPGTELGKHNDQKDCEKKPAGMISDDEWKGWQKGQAKRNMLYLVSAAAQWILLLACLIYLATDSLKLWTPRSNKVKWTYVRYAGQSIAGVAMNLSVEFTSIPVINGSIKIPCDGLYVVSLKGVFSPDLEKDSLKFMMQNTENKNAPLLWERDVQNSSSAVDLITILYLFADNNIILLTSSNATIQHLTLTLVLLNSTFCSS</sequence>
<evidence type="ECO:0000313" key="2">
    <source>
        <dbReference type="EMBL" id="OXB57987.1"/>
    </source>
</evidence>
<dbReference type="GO" id="GO:0042102">
    <property type="term" value="P:positive regulation of T cell proliferation"/>
    <property type="evidence" value="ECO:0007669"/>
    <property type="project" value="TreeGrafter"/>
</dbReference>
<dbReference type="Gene3D" id="2.60.120.40">
    <property type="match status" value="1"/>
</dbReference>
<dbReference type="GO" id="GO:0005125">
    <property type="term" value="F:cytokine activity"/>
    <property type="evidence" value="ECO:0007669"/>
    <property type="project" value="InterPro"/>
</dbReference>
<reference evidence="2 3" key="1">
    <citation type="submission" date="2016-07" db="EMBL/GenBank/DDBJ databases">
        <title>Disparate Historic Effective Population Sizes Predicted by Modern Levels of Genome Diversity for the Scaled Quail (Callipepla squamata) and the Northern Bobwhite (Colinus virginianus): Inferences from First and Second Generation Draft Genome Assemblies for Sympatric New World Quail.</title>
        <authorList>
            <person name="Oldeschulte D.L."/>
            <person name="Halley Y.A."/>
            <person name="Bhattarai E.K."/>
            <person name="Brashear W.A."/>
            <person name="Hill J."/>
            <person name="Metz R.P."/>
            <person name="Johnson C.D."/>
            <person name="Rollins D."/>
            <person name="Peterson M.J."/>
            <person name="Bickhart D.M."/>
            <person name="Decker J.E."/>
            <person name="Seabury C.M."/>
        </authorList>
    </citation>
    <scope>NUCLEOTIDE SEQUENCE [LARGE SCALE GENOMIC DNA]</scope>
    <source>
        <strain evidence="2 3">Texas</strain>
        <tissue evidence="2">Leg muscle</tissue>
    </source>
</reference>